<dbReference type="GO" id="GO:0045271">
    <property type="term" value="C:respiratory chain complex I"/>
    <property type="evidence" value="ECO:0007669"/>
    <property type="project" value="InterPro"/>
</dbReference>
<gene>
    <name evidence="1" type="ORF">D915_002876</name>
</gene>
<protein>
    <submittedName>
        <fullName evidence="1">Uncharacterized protein</fullName>
    </submittedName>
</protein>
<name>A0A4E0S2M6_FASHE</name>
<dbReference type="AlphaFoldDB" id="A0A4E0S2M6"/>
<organism evidence="1 2">
    <name type="scientific">Fasciola hepatica</name>
    <name type="common">Liver fluke</name>
    <dbReference type="NCBI Taxonomy" id="6192"/>
    <lineage>
        <taxon>Eukaryota</taxon>
        <taxon>Metazoa</taxon>
        <taxon>Spiralia</taxon>
        <taxon>Lophotrochozoa</taxon>
        <taxon>Platyhelminthes</taxon>
        <taxon>Trematoda</taxon>
        <taxon>Digenea</taxon>
        <taxon>Plagiorchiida</taxon>
        <taxon>Echinostomata</taxon>
        <taxon>Echinostomatoidea</taxon>
        <taxon>Fasciolidae</taxon>
        <taxon>Fasciola</taxon>
    </lineage>
</organism>
<dbReference type="Pfam" id="PF14813">
    <property type="entry name" value="NADH_B2"/>
    <property type="match status" value="1"/>
</dbReference>
<dbReference type="InterPro" id="IPR026627">
    <property type="entry name" value="NDUFB2_animal"/>
</dbReference>
<evidence type="ECO:0000313" key="1">
    <source>
        <dbReference type="EMBL" id="THD26170.1"/>
    </source>
</evidence>
<comment type="caution">
    <text evidence="1">The sequence shown here is derived from an EMBL/GenBank/DDBJ whole genome shotgun (WGS) entry which is preliminary data.</text>
</comment>
<proteinExistence type="predicted"/>
<dbReference type="EMBL" id="JXXN02000839">
    <property type="protein sequence ID" value="THD26170.1"/>
    <property type="molecule type" value="Genomic_DNA"/>
</dbReference>
<dbReference type="Proteomes" id="UP000230066">
    <property type="component" value="Unassembled WGS sequence"/>
</dbReference>
<sequence length="123" mass="14359">MVMVFHVASESCNSYGRTLHPDYYCQMALRLAVLRNTLKLIISKKQPCLNIQSRKNAFYSSKQIFFYRDQVKPDEKTEAMADRLMTLVWTWIFYHAINNGHILFGEDVFPDPNTFTDAELGIE</sequence>
<keyword evidence="2" id="KW-1185">Reference proteome</keyword>
<evidence type="ECO:0000313" key="2">
    <source>
        <dbReference type="Proteomes" id="UP000230066"/>
    </source>
</evidence>
<accession>A0A4E0S2M6</accession>
<reference evidence="1" key="1">
    <citation type="submission" date="2019-03" db="EMBL/GenBank/DDBJ databases">
        <title>Improved annotation for the trematode Fasciola hepatica.</title>
        <authorList>
            <person name="Choi Y.-J."/>
            <person name="Martin J."/>
            <person name="Mitreva M."/>
        </authorList>
    </citation>
    <scope>NUCLEOTIDE SEQUENCE [LARGE SCALE GENOMIC DNA]</scope>
</reference>
<dbReference type="GO" id="GO:0005743">
    <property type="term" value="C:mitochondrial inner membrane"/>
    <property type="evidence" value="ECO:0007669"/>
    <property type="project" value="InterPro"/>
</dbReference>